<dbReference type="CDD" id="cd03339">
    <property type="entry name" value="TCP1_epsilon"/>
    <property type="match status" value="1"/>
</dbReference>
<dbReference type="Gene3D" id="1.10.560.10">
    <property type="entry name" value="GroEL-like equatorial domain"/>
    <property type="match status" value="1"/>
</dbReference>
<evidence type="ECO:0000256" key="1">
    <source>
        <dbReference type="ARBA" id="ARBA00004496"/>
    </source>
</evidence>
<dbReference type="InterPro" id="IPR027413">
    <property type="entry name" value="GROEL-like_equatorial_sf"/>
</dbReference>
<dbReference type="Gene3D" id="3.50.7.10">
    <property type="entry name" value="GroEL"/>
    <property type="match status" value="1"/>
</dbReference>
<reference evidence="13 14" key="1">
    <citation type="journal article" date="2022" name="Gigascience">
        <title>A chromosome-level genome assembly and annotation of the desert horned lizard, Phrynosoma platyrhinos, provides insight into chromosomal rearrangements among reptiles.</title>
        <authorList>
            <person name="Koochekian N."/>
            <person name="Ascanio A."/>
            <person name="Farleigh K."/>
            <person name="Card D.C."/>
            <person name="Schield D.R."/>
            <person name="Castoe T.A."/>
            <person name="Jezkova T."/>
        </authorList>
    </citation>
    <scope>NUCLEOTIDE SEQUENCE [LARGE SCALE GENOMIC DNA]</scope>
    <source>
        <strain evidence="13">NK-2021</strain>
    </source>
</reference>
<evidence type="ECO:0000256" key="10">
    <source>
        <dbReference type="ARBA" id="ARBA00093360"/>
    </source>
</evidence>
<name>A0ABQ7SL52_PHRPL</name>
<organism evidence="13 14">
    <name type="scientific">Phrynosoma platyrhinos</name>
    <name type="common">Desert horned lizard</name>
    <dbReference type="NCBI Taxonomy" id="52577"/>
    <lineage>
        <taxon>Eukaryota</taxon>
        <taxon>Metazoa</taxon>
        <taxon>Chordata</taxon>
        <taxon>Craniata</taxon>
        <taxon>Vertebrata</taxon>
        <taxon>Euteleostomi</taxon>
        <taxon>Lepidosauria</taxon>
        <taxon>Squamata</taxon>
        <taxon>Bifurcata</taxon>
        <taxon>Unidentata</taxon>
        <taxon>Episquamata</taxon>
        <taxon>Toxicofera</taxon>
        <taxon>Iguania</taxon>
        <taxon>Phrynosomatidae</taxon>
        <taxon>Phrynosomatinae</taxon>
        <taxon>Phrynosoma</taxon>
    </lineage>
</organism>
<dbReference type="InterPro" id="IPR027410">
    <property type="entry name" value="TCP-1-like_intermed_sf"/>
</dbReference>
<dbReference type="NCBIfam" id="NF041082">
    <property type="entry name" value="thermosome_alpha"/>
    <property type="match status" value="1"/>
</dbReference>
<sequence length="546" mass="60257">MSTMGTLAFDEYGRPFLILKDQERKTRMTGIEALKSHIMAAKAVANTLRTSLGPNGLDKMMVDKDGEVTVTNDGATILNMMDVDHQIAKLMVELAKSQDDEIGDGTTGVVVLAGALLEQAEHLLDRGIHPARIADGYEQAARIAIEHLDKISDSFPVDPENTEPLIQTAKTTLGSKVINRCHRQMAEIAVNAILTVADMERRDVDFELIKVQGKVGGRLEDTQLVKGVIVDKDFSHPQMPKLLLHQEVKDARIAILTCPFEPPKPKTKHKLDIASVEDYKALQQYEKDKFSEMVKQIKDTGANLVVCQWGFDDEANHLLLQNELPAVRWVGGPEIELIAIATGGRIVPRFCELTPEKLGFAGVVREMSFGTTKDKMLIIEQCQNSRAVTIFIRGGNKMIIEEAKRSLHDALCVIRNLVRDNRIVYGGGASEISCALAVSETADKCPSLEQYAMRAFADALEAIPMALAENSGMSPIQTMAAVRARQVKENNPALGIDCLRKGTNDMKDQHVIETLIGKKQQISLATQMVRMILKIDDIRKPGESEE</sequence>
<dbReference type="InterPro" id="IPR002423">
    <property type="entry name" value="Cpn60/GroEL/TCP-1"/>
</dbReference>
<evidence type="ECO:0000256" key="4">
    <source>
        <dbReference type="ARBA" id="ARBA00022741"/>
    </source>
</evidence>
<keyword evidence="14" id="KW-1185">Reference proteome</keyword>
<evidence type="ECO:0000256" key="7">
    <source>
        <dbReference type="ARBA" id="ARBA00024086"/>
    </source>
</evidence>
<dbReference type="EMBL" id="JAIPUX010005289">
    <property type="protein sequence ID" value="KAH0618051.1"/>
    <property type="molecule type" value="Genomic_DNA"/>
</dbReference>
<protein>
    <recommendedName>
        <fullName evidence="7">T-complex protein 1 subunit epsilon</fullName>
    </recommendedName>
    <alternativeName>
        <fullName evidence="8">CCT-epsilon</fullName>
    </alternativeName>
</protein>
<comment type="caution">
    <text evidence="13">The sequence shown here is derived from an EMBL/GenBank/DDBJ whole genome shotgun (WGS) entry which is preliminary data.</text>
</comment>
<dbReference type="SUPFAM" id="SSF48592">
    <property type="entry name" value="GroEL equatorial domain-like"/>
    <property type="match status" value="1"/>
</dbReference>
<dbReference type="Proteomes" id="UP000826234">
    <property type="component" value="Unassembled WGS sequence"/>
</dbReference>
<evidence type="ECO:0000256" key="5">
    <source>
        <dbReference type="ARBA" id="ARBA00022840"/>
    </source>
</evidence>
<comment type="catalytic activity">
    <reaction evidence="9">
        <text>ATP + H2O = ADP + phosphate + H(+)</text>
        <dbReference type="Rhea" id="RHEA:13065"/>
        <dbReference type="ChEBI" id="CHEBI:15377"/>
        <dbReference type="ChEBI" id="CHEBI:15378"/>
        <dbReference type="ChEBI" id="CHEBI:30616"/>
        <dbReference type="ChEBI" id="CHEBI:43474"/>
        <dbReference type="ChEBI" id="CHEBI:456216"/>
    </reaction>
</comment>
<comment type="subcellular location">
    <subcellularLocation>
        <location evidence="1">Cytoplasm</location>
    </subcellularLocation>
</comment>
<dbReference type="SUPFAM" id="SSF52029">
    <property type="entry name" value="GroEL apical domain-like"/>
    <property type="match status" value="1"/>
</dbReference>
<dbReference type="NCBIfam" id="NF041083">
    <property type="entry name" value="thermosome_beta"/>
    <property type="match status" value="1"/>
</dbReference>
<keyword evidence="6 12" id="KW-0143">Chaperone</keyword>
<dbReference type="NCBIfam" id="TIGR02343">
    <property type="entry name" value="chap_CCT_epsi"/>
    <property type="match status" value="1"/>
</dbReference>
<comment type="function">
    <text evidence="10">Component of the chaperonin-containing T-complex (TRiC), a molecular chaperone complex that assists the folding of actin, tubulin and other proteins upon ATP hydrolysis. The TRiC complex mediates the folding of WRAP53/TCAB1, thereby regulating telomere maintenance. As part of the TRiC complex may play a role in the assembly of BBSome, a complex involved in ciliogenesis regulating transports vesicles to the cilia.</text>
</comment>
<dbReference type="InterPro" id="IPR027409">
    <property type="entry name" value="GroEL-like_apical_dom_sf"/>
</dbReference>
<keyword evidence="5 12" id="KW-0067">ATP-binding</keyword>
<dbReference type="InterPro" id="IPR017998">
    <property type="entry name" value="Chaperone_TCP-1"/>
</dbReference>
<evidence type="ECO:0000256" key="2">
    <source>
        <dbReference type="ARBA" id="ARBA00008020"/>
    </source>
</evidence>
<gene>
    <name evidence="13" type="ORF">JD844_017008</name>
</gene>
<dbReference type="PROSITE" id="PS00750">
    <property type="entry name" value="TCP1_1"/>
    <property type="match status" value="1"/>
</dbReference>
<comment type="subunit">
    <text evidence="11">Component of the chaperonin-containing T-complex (TRiC), a hexadecamer composed of two identical back-to-back stacked rings enclosing a protein folding chamber. Each ring is made up of eight different subunits: TCP1/CCT1, CCT2, CCT3, CCT4, CCT5, CCT6A/CCT6, CCT7, CCT8. Interacts with PACRG. Interacts with DNAAF4. Interacts with DLEC1. Interacts with SPMAP2.</text>
</comment>
<evidence type="ECO:0000313" key="14">
    <source>
        <dbReference type="Proteomes" id="UP000826234"/>
    </source>
</evidence>
<proteinExistence type="inferred from homology"/>
<dbReference type="PROSITE" id="PS00995">
    <property type="entry name" value="TCP1_3"/>
    <property type="match status" value="1"/>
</dbReference>
<comment type="similarity">
    <text evidence="2 12">Belongs to the TCP-1 chaperonin family.</text>
</comment>
<dbReference type="Gene3D" id="3.30.260.10">
    <property type="entry name" value="TCP-1-like chaperonin intermediate domain"/>
    <property type="match status" value="1"/>
</dbReference>
<evidence type="ECO:0000256" key="11">
    <source>
        <dbReference type="ARBA" id="ARBA00093473"/>
    </source>
</evidence>
<keyword evidence="3" id="KW-0963">Cytoplasm</keyword>
<dbReference type="PRINTS" id="PR00304">
    <property type="entry name" value="TCOMPLEXTCP1"/>
</dbReference>
<accession>A0ABQ7SL52</accession>
<evidence type="ECO:0000256" key="9">
    <source>
        <dbReference type="ARBA" id="ARBA00049360"/>
    </source>
</evidence>
<evidence type="ECO:0000256" key="3">
    <source>
        <dbReference type="ARBA" id="ARBA00022490"/>
    </source>
</evidence>
<dbReference type="InterPro" id="IPR012718">
    <property type="entry name" value="Chap_CCT_epsi"/>
</dbReference>
<dbReference type="PROSITE" id="PS00751">
    <property type="entry name" value="TCP1_2"/>
    <property type="match status" value="1"/>
</dbReference>
<evidence type="ECO:0000256" key="12">
    <source>
        <dbReference type="RuleBase" id="RU004187"/>
    </source>
</evidence>
<evidence type="ECO:0000256" key="6">
    <source>
        <dbReference type="ARBA" id="ARBA00023186"/>
    </source>
</evidence>
<dbReference type="SUPFAM" id="SSF54849">
    <property type="entry name" value="GroEL-intermediate domain like"/>
    <property type="match status" value="1"/>
</dbReference>
<dbReference type="PANTHER" id="PTHR11353">
    <property type="entry name" value="CHAPERONIN"/>
    <property type="match status" value="1"/>
</dbReference>
<dbReference type="InterPro" id="IPR054827">
    <property type="entry name" value="thermosome_alpha"/>
</dbReference>
<dbReference type="InterPro" id="IPR002194">
    <property type="entry name" value="Chaperonin_TCP-1_CS"/>
</dbReference>
<dbReference type="Pfam" id="PF00118">
    <property type="entry name" value="Cpn60_TCP1"/>
    <property type="match status" value="1"/>
</dbReference>
<dbReference type="InterPro" id="IPR053374">
    <property type="entry name" value="TCP-1_chaperonin"/>
</dbReference>
<evidence type="ECO:0000313" key="13">
    <source>
        <dbReference type="EMBL" id="KAH0618051.1"/>
    </source>
</evidence>
<keyword evidence="4 12" id="KW-0547">Nucleotide-binding</keyword>
<evidence type="ECO:0000256" key="8">
    <source>
        <dbReference type="ARBA" id="ARBA00033325"/>
    </source>
</evidence>